<evidence type="ECO:0000256" key="12">
    <source>
        <dbReference type="ARBA" id="ARBA00045097"/>
    </source>
</evidence>
<dbReference type="RefSeq" id="WP_094727293.1">
    <property type="nucleotide sequence ID" value="NZ_JBHLWS010000007.1"/>
</dbReference>
<comment type="pathway">
    <text evidence="2">Protein modification; protein glycosylation.</text>
</comment>
<dbReference type="GO" id="GO:0004581">
    <property type="term" value="F:dolichyl-phosphate beta-glucosyltransferase activity"/>
    <property type="evidence" value="ECO:0007669"/>
    <property type="project" value="UniProtKB-EC"/>
</dbReference>
<dbReference type="Proteomes" id="UP000243657">
    <property type="component" value="Unassembled WGS sequence"/>
</dbReference>
<comment type="catalytic activity">
    <reaction evidence="12">
        <text>a di-trans,poly-cis-dolichyl phosphate + UDP-alpha-D-glucose = a di-trans,poly-cis-dolichyl beta-D-glucosyl phosphate + UDP</text>
        <dbReference type="Rhea" id="RHEA:15401"/>
        <dbReference type="Rhea" id="RHEA-COMP:19498"/>
        <dbReference type="Rhea" id="RHEA-COMP:19502"/>
        <dbReference type="ChEBI" id="CHEBI:57525"/>
        <dbReference type="ChEBI" id="CHEBI:57683"/>
        <dbReference type="ChEBI" id="CHEBI:58223"/>
        <dbReference type="ChEBI" id="CHEBI:58885"/>
        <dbReference type="EC" id="2.4.1.117"/>
    </reaction>
    <physiologicalReaction direction="left-to-right" evidence="12">
        <dbReference type="Rhea" id="RHEA:15402"/>
    </physiologicalReaction>
</comment>
<feature type="domain" description="Glycosyltransferase 2-like" evidence="13">
    <location>
        <begin position="41"/>
        <end position="220"/>
    </location>
</feature>
<keyword evidence="6 14" id="KW-0808">Transferase</keyword>
<reference evidence="14 15" key="1">
    <citation type="journal article" date="2017" name="BMC Genomics">
        <title>Comparative genomic and phylogenomic analyses of the Bifidobacteriaceae family.</title>
        <authorList>
            <person name="Lugli G.A."/>
            <person name="Milani C."/>
            <person name="Turroni F."/>
            <person name="Duranti S."/>
            <person name="Mancabelli L."/>
            <person name="Mangifesta M."/>
            <person name="Ferrario C."/>
            <person name="Modesto M."/>
            <person name="Mattarelli P."/>
            <person name="Jiri K."/>
            <person name="van Sinderen D."/>
            <person name="Ventura M."/>
        </authorList>
    </citation>
    <scope>NUCLEOTIDE SEQUENCE [LARGE SCALE GENOMIC DNA]</scope>
    <source>
        <strain evidence="14 15">DSM 24762</strain>
    </source>
</reference>
<evidence type="ECO:0000259" key="13">
    <source>
        <dbReference type="Pfam" id="PF00535"/>
    </source>
</evidence>
<dbReference type="InterPro" id="IPR001173">
    <property type="entry name" value="Glyco_trans_2-like"/>
</dbReference>
<dbReference type="PANTHER" id="PTHR10859:SF91">
    <property type="entry name" value="DOLICHYL-PHOSPHATE BETA-GLUCOSYLTRANSFERASE"/>
    <property type="match status" value="1"/>
</dbReference>
<protein>
    <recommendedName>
        <fullName evidence="4">dolichyl-phosphate beta-glucosyltransferase</fullName>
        <ecNumber evidence="4">2.4.1.117</ecNumber>
    </recommendedName>
</protein>
<dbReference type="EMBL" id="MWWT01000010">
    <property type="protein sequence ID" value="OZG52482.1"/>
    <property type="molecule type" value="Genomic_DNA"/>
</dbReference>
<dbReference type="CDD" id="cd04188">
    <property type="entry name" value="DPG_synthase"/>
    <property type="match status" value="1"/>
</dbReference>
<dbReference type="PANTHER" id="PTHR10859">
    <property type="entry name" value="GLYCOSYL TRANSFERASE"/>
    <property type="match status" value="1"/>
</dbReference>
<dbReference type="EC" id="2.4.1.117" evidence="4"/>
<evidence type="ECO:0000256" key="5">
    <source>
        <dbReference type="ARBA" id="ARBA00022676"/>
    </source>
</evidence>
<evidence type="ECO:0000256" key="7">
    <source>
        <dbReference type="ARBA" id="ARBA00022692"/>
    </source>
</evidence>
<evidence type="ECO:0000256" key="3">
    <source>
        <dbReference type="ARBA" id="ARBA00006739"/>
    </source>
</evidence>
<keyword evidence="5" id="KW-0328">Glycosyltransferase</keyword>
<evidence type="ECO:0000313" key="14">
    <source>
        <dbReference type="EMBL" id="OZG52482.1"/>
    </source>
</evidence>
<evidence type="ECO:0000256" key="8">
    <source>
        <dbReference type="ARBA" id="ARBA00022824"/>
    </source>
</evidence>
<proteinExistence type="inferred from homology"/>
<organism evidence="14 15">
    <name type="scientific">Alloscardovia macacae</name>
    <dbReference type="NCBI Taxonomy" id="1160091"/>
    <lineage>
        <taxon>Bacteria</taxon>
        <taxon>Bacillati</taxon>
        <taxon>Actinomycetota</taxon>
        <taxon>Actinomycetes</taxon>
        <taxon>Bifidobacteriales</taxon>
        <taxon>Bifidobacteriaceae</taxon>
        <taxon>Alloscardovia</taxon>
    </lineage>
</organism>
<evidence type="ECO:0000256" key="1">
    <source>
        <dbReference type="ARBA" id="ARBA00004389"/>
    </source>
</evidence>
<evidence type="ECO:0000256" key="6">
    <source>
        <dbReference type="ARBA" id="ARBA00022679"/>
    </source>
</evidence>
<dbReference type="InterPro" id="IPR029044">
    <property type="entry name" value="Nucleotide-diphossugar_trans"/>
</dbReference>
<comment type="similarity">
    <text evidence="3">Belongs to the glycosyltransferase 2 family.</text>
</comment>
<dbReference type="InterPro" id="IPR035518">
    <property type="entry name" value="DPG_synthase"/>
</dbReference>
<evidence type="ECO:0000256" key="10">
    <source>
        <dbReference type="ARBA" id="ARBA00022989"/>
    </source>
</evidence>
<name>A0A261F032_9BIFI</name>
<dbReference type="AlphaFoldDB" id="A0A261F032"/>
<evidence type="ECO:0000256" key="2">
    <source>
        <dbReference type="ARBA" id="ARBA00004922"/>
    </source>
</evidence>
<sequence length="317" mass="35316">MTTEYSTTRTSAYTAHITDSLGITVSPAGIQSGSNRLDVDFVIPVYNEEKDLERAVTTLSMYLSGLRDAFGTTLHETHAASFTWNILIADNASTDSTWDIACTLVQRDSAHVRAIRLDRKGRGFALKTAWLTSPARVLAYMDVDLSTGLEHIDSLVGPLLASEADVSLGSRLRADSTTTRSAKREFISRTYNLLLRTYSGARFSDAQCGFKAIRADTFRTLLPALEDNEWFFDTELLLLAQAHGFRLHEVGVRWIEDPHTSVHILDTVLKDLRGMQRVKRSLSQVNFPSTSIRSVERRRDPILRGSLVPIQLLVSVA</sequence>
<evidence type="ECO:0000256" key="9">
    <source>
        <dbReference type="ARBA" id="ARBA00022968"/>
    </source>
</evidence>
<comment type="caution">
    <text evidence="14">The sequence shown here is derived from an EMBL/GenBank/DDBJ whole genome shotgun (WGS) entry which is preliminary data.</text>
</comment>
<dbReference type="Pfam" id="PF00535">
    <property type="entry name" value="Glycos_transf_2"/>
    <property type="match status" value="1"/>
</dbReference>
<keyword evidence="10" id="KW-1133">Transmembrane helix</keyword>
<evidence type="ECO:0000256" key="11">
    <source>
        <dbReference type="ARBA" id="ARBA00023136"/>
    </source>
</evidence>
<gene>
    <name evidence="14" type="ORF">ALMA_1535</name>
</gene>
<keyword evidence="7" id="KW-0812">Transmembrane</keyword>
<evidence type="ECO:0000313" key="15">
    <source>
        <dbReference type="Proteomes" id="UP000243657"/>
    </source>
</evidence>
<comment type="subcellular location">
    <subcellularLocation>
        <location evidence="1">Endoplasmic reticulum membrane</location>
        <topology evidence="1">Single-pass membrane protein</topology>
    </subcellularLocation>
</comment>
<keyword evidence="8" id="KW-0256">Endoplasmic reticulum</keyword>
<dbReference type="SUPFAM" id="SSF53448">
    <property type="entry name" value="Nucleotide-diphospho-sugar transferases"/>
    <property type="match status" value="1"/>
</dbReference>
<accession>A0A261F032</accession>
<dbReference type="GO" id="GO:0006487">
    <property type="term" value="P:protein N-linked glycosylation"/>
    <property type="evidence" value="ECO:0007669"/>
    <property type="project" value="TreeGrafter"/>
</dbReference>
<keyword evidence="11" id="KW-0472">Membrane</keyword>
<dbReference type="Gene3D" id="3.90.550.10">
    <property type="entry name" value="Spore Coat Polysaccharide Biosynthesis Protein SpsA, Chain A"/>
    <property type="match status" value="1"/>
</dbReference>
<keyword evidence="9" id="KW-0735">Signal-anchor</keyword>
<keyword evidence="15" id="KW-1185">Reference proteome</keyword>
<evidence type="ECO:0000256" key="4">
    <source>
        <dbReference type="ARBA" id="ARBA00012583"/>
    </source>
</evidence>